<accession>A0AAN9MYW9</accession>
<evidence type="ECO:0000256" key="1">
    <source>
        <dbReference type="SAM" id="MobiDB-lite"/>
    </source>
</evidence>
<protein>
    <submittedName>
        <fullName evidence="2">Uncharacterized protein</fullName>
    </submittedName>
</protein>
<evidence type="ECO:0000313" key="2">
    <source>
        <dbReference type="EMBL" id="KAK7360624.1"/>
    </source>
</evidence>
<organism evidence="2 3">
    <name type="scientific">Canavalia gladiata</name>
    <name type="common">Sword bean</name>
    <name type="synonym">Dolichos gladiatus</name>
    <dbReference type="NCBI Taxonomy" id="3824"/>
    <lineage>
        <taxon>Eukaryota</taxon>
        <taxon>Viridiplantae</taxon>
        <taxon>Streptophyta</taxon>
        <taxon>Embryophyta</taxon>
        <taxon>Tracheophyta</taxon>
        <taxon>Spermatophyta</taxon>
        <taxon>Magnoliopsida</taxon>
        <taxon>eudicotyledons</taxon>
        <taxon>Gunneridae</taxon>
        <taxon>Pentapetalae</taxon>
        <taxon>rosids</taxon>
        <taxon>fabids</taxon>
        <taxon>Fabales</taxon>
        <taxon>Fabaceae</taxon>
        <taxon>Papilionoideae</taxon>
        <taxon>50 kb inversion clade</taxon>
        <taxon>NPAAA clade</taxon>
        <taxon>indigoferoid/millettioid clade</taxon>
        <taxon>Phaseoleae</taxon>
        <taxon>Canavalia</taxon>
    </lineage>
</organism>
<dbReference type="Proteomes" id="UP001367508">
    <property type="component" value="Unassembled WGS sequence"/>
</dbReference>
<proteinExistence type="predicted"/>
<evidence type="ECO:0000313" key="3">
    <source>
        <dbReference type="Proteomes" id="UP001367508"/>
    </source>
</evidence>
<name>A0AAN9MYW9_CANGL</name>
<dbReference type="AlphaFoldDB" id="A0AAN9MYW9"/>
<reference evidence="2 3" key="1">
    <citation type="submission" date="2024-01" db="EMBL/GenBank/DDBJ databases">
        <title>The genomes of 5 underutilized Papilionoideae crops provide insights into root nodulation and disease resistanc.</title>
        <authorList>
            <person name="Jiang F."/>
        </authorList>
    </citation>
    <scope>NUCLEOTIDE SEQUENCE [LARGE SCALE GENOMIC DNA]</scope>
    <source>
        <strain evidence="2">LVBAO_FW01</strain>
        <tissue evidence="2">Leaves</tissue>
    </source>
</reference>
<comment type="caution">
    <text evidence="2">The sequence shown here is derived from an EMBL/GenBank/DDBJ whole genome shotgun (WGS) entry which is preliminary data.</text>
</comment>
<keyword evidence="3" id="KW-1185">Reference proteome</keyword>
<feature type="region of interest" description="Disordered" evidence="1">
    <location>
        <begin position="1"/>
        <end position="20"/>
    </location>
</feature>
<dbReference type="EMBL" id="JAYMYQ010000001">
    <property type="protein sequence ID" value="KAK7360624.1"/>
    <property type="molecule type" value="Genomic_DNA"/>
</dbReference>
<feature type="compositionally biased region" description="Basic residues" evidence="1">
    <location>
        <begin position="1"/>
        <end position="10"/>
    </location>
</feature>
<sequence>MHAKKRRKRGRSSEREGSLGSFQQHLDSTFSLPVAWRHCSQFSGKKKGILVPLSSGSQRFHLVHFKRTNNKVCRRSLIPSKQKSFCLRSSSLGEIQGSTRTSDSWKCKASV</sequence>
<gene>
    <name evidence="2" type="ORF">VNO77_02632</name>
</gene>